<name>F6UE95_CIOIN</name>
<feature type="compositionally biased region" description="Polar residues" evidence="9">
    <location>
        <begin position="384"/>
        <end position="395"/>
    </location>
</feature>
<dbReference type="PANTHER" id="PTHR23277:SF108">
    <property type="entry name" value="FASCICLIN-3"/>
    <property type="match status" value="1"/>
</dbReference>
<feature type="region of interest" description="Disordered" evidence="9">
    <location>
        <begin position="511"/>
        <end position="654"/>
    </location>
</feature>
<evidence type="ECO:0000256" key="9">
    <source>
        <dbReference type="SAM" id="MobiDB-lite"/>
    </source>
</evidence>
<dbReference type="OrthoDB" id="6159398at2759"/>
<protein>
    <submittedName>
        <fullName evidence="13">Uncharacterized LOC100175475</fullName>
    </submittedName>
</protein>
<proteinExistence type="inferred from homology"/>
<dbReference type="InterPro" id="IPR051427">
    <property type="entry name" value="Nectin/Nectin-like"/>
</dbReference>
<dbReference type="GeneTree" id="ENSGT00940000169499"/>
<evidence type="ECO:0000256" key="6">
    <source>
        <dbReference type="ARBA" id="ARBA00023136"/>
    </source>
</evidence>
<dbReference type="InterPro" id="IPR013783">
    <property type="entry name" value="Ig-like_fold"/>
</dbReference>
<evidence type="ECO:0000313" key="13">
    <source>
        <dbReference type="Ensembl" id="ENSCINP00000024697.2"/>
    </source>
</evidence>
<evidence type="ECO:0000256" key="1">
    <source>
        <dbReference type="ARBA" id="ARBA00004167"/>
    </source>
</evidence>
<feature type="signal peptide" evidence="11">
    <location>
        <begin position="1"/>
        <end position="21"/>
    </location>
</feature>
<dbReference type="InParanoid" id="F6UE95"/>
<feature type="compositionally biased region" description="Basic and acidic residues" evidence="9">
    <location>
        <begin position="585"/>
        <end position="614"/>
    </location>
</feature>
<accession>A0A1W5B9J6</accession>
<organism evidence="13 14">
    <name type="scientific">Ciona intestinalis</name>
    <name type="common">Transparent sea squirt</name>
    <name type="synonym">Ascidia intestinalis</name>
    <dbReference type="NCBI Taxonomy" id="7719"/>
    <lineage>
        <taxon>Eukaryota</taxon>
        <taxon>Metazoa</taxon>
        <taxon>Chordata</taxon>
        <taxon>Tunicata</taxon>
        <taxon>Ascidiacea</taxon>
        <taxon>Phlebobranchia</taxon>
        <taxon>Cionidae</taxon>
        <taxon>Ciona</taxon>
    </lineage>
</organism>
<comment type="subcellular location">
    <subcellularLocation>
        <location evidence="1">Membrane</location>
        <topology evidence="1">Single-pass membrane protein</topology>
    </subcellularLocation>
</comment>
<dbReference type="InterPro" id="IPR003599">
    <property type="entry name" value="Ig_sub"/>
</dbReference>
<dbReference type="STRING" id="7719.ENSCINP00000024697"/>
<keyword evidence="6 10" id="KW-0472">Membrane</keyword>
<reference evidence="14" key="1">
    <citation type="journal article" date="2002" name="Science">
        <title>The draft genome of Ciona intestinalis: insights into chordate and vertebrate origins.</title>
        <authorList>
            <person name="Dehal P."/>
            <person name="Satou Y."/>
            <person name="Campbell R.K."/>
            <person name="Chapman J."/>
            <person name="Degnan B."/>
            <person name="De Tomaso A."/>
            <person name="Davidson B."/>
            <person name="Di Gregorio A."/>
            <person name="Gelpke M."/>
            <person name="Goodstein D.M."/>
            <person name="Harafuji N."/>
            <person name="Hastings K.E."/>
            <person name="Ho I."/>
            <person name="Hotta K."/>
            <person name="Huang W."/>
            <person name="Kawashima T."/>
            <person name="Lemaire P."/>
            <person name="Martinez D."/>
            <person name="Meinertzhagen I.A."/>
            <person name="Necula S."/>
            <person name="Nonaka M."/>
            <person name="Putnam N."/>
            <person name="Rash S."/>
            <person name="Saiga H."/>
            <person name="Satake M."/>
            <person name="Terry A."/>
            <person name="Yamada L."/>
            <person name="Wang H.G."/>
            <person name="Awazu S."/>
            <person name="Azumi K."/>
            <person name="Boore J."/>
            <person name="Branno M."/>
            <person name="Chin-Bow S."/>
            <person name="DeSantis R."/>
            <person name="Doyle S."/>
            <person name="Francino P."/>
            <person name="Keys D.N."/>
            <person name="Haga S."/>
            <person name="Hayashi H."/>
            <person name="Hino K."/>
            <person name="Imai K.S."/>
            <person name="Inaba K."/>
            <person name="Kano S."/>
            <person name="Kobayashi K."/>
            <person name="Kobayashi M."/>
            <person name="Lee B.I."/>
            <person name="Makabe K.W."/>
            <person name="Manohar C."/>
            <person name="Matassi G."/>
            <person name="Medina M."/>
            <person name="Mochizuki Y."/>
            <person name="Mount S."/>
            <person name="Morishita T."/>
            <person name="Miura S."/>
            <person name="Nakayama A."/>
            <person name="Nishizaka S."/>
            <person name="Nomoto H."/>
            <person name="Ohta F."/>
            <person name="Oishi K."/>
            <person name="Rigoutsos I."/>
            <person name="Sano M."/>
            <person name="Sasaki A."/>
            <person name="Sasakura Y."/>
            <person name="Shoguchi E."/>
            <person name="Shin-i T."/>
            <person name="Spagnuolo A."/>
            <person name="Stainier D."/>
            <person name="Suzuki M.M."/>
            <person name="Tassy O."/>
            <person name="Takatori N."/>
            <person name="Tokuoka M."/>
            <person name="Yagi K."/>
            <person name="Yoshizaki F."/>
            <person name="Wada S."/>
            <person name="Zhang C."/>
            <person name="Hyatt P.D."/>
            <person name="Larimer F."/>
            <person name="Detter C."/>
            <person name="Doggett N."/>
            <person name="Glavina T."/>
            <person name="Hawkins T."/>
            <person name="Richardson P."/>
            <person name="Lucas S."/>
            <person name="Kohara Y."/>
            <person name="Levine M."/>
            <person name="Satoh N."/>
            <person name="Rokhsar D.S."/>
        </authorList>
    </citation>
    <scope>NUCLEOTIDE SEQUENCE [LARGE SCALE GENOMIC DNA]</scope>
</reference>
<evidence type="ECO:0000256" key="10">
    <source>
        <dbReference type="SAM" id="Phobius"/>
    </source>
</evidence>
<dbReference type="PROSITE" id="PS50835">
    <property type="entry name" value="IG_LIKE"/>
    <property type="match status" value="2"/>
</dbReference>
<dbReference type="Gene3D" id="2.60.40.10">
    <property type="entry name" value="Immunoglobulins"/>
    <property type="match status" value="2"/>
</dbReference>
<dbReference type="AlphaFoldDB" id="F6UE95"/>
<dbReference type="GeneID" id="100175475"/>
<keyword evidence="10" id="KW-0812">Transmembrane</keyword>
<dbReference type="InterPro" id="IPR036179">
    <property type="entry name" value="Ig-like_dom_sf"/>
</dbReference>
<feature type="compositionally biased region" description="Low complexity" evidence="9">
    <location>
        <begin position="371"/>
        <end position="383"/>
    </location>
</feature>
<evidence type="ECO:0000256" key="3">
    <source>
        <dbReference type="ARBA" id="ARBA00022729"/>
    </source>
</evidence>
<feature type="domain" description="Ig-like" evidence="12">
    <location>
        <begin position="37"/>
        <end position="124"/>
    </location>
</feature>
<dbReference type="GO" id="GO:0005886">
    <property type="term" value="C:plasma membrane"/>
    <property type="evidence" value="ECO:0000318"/>
    <property type="project" value="GO_Central"/>
</dbReference>
<keyword evidence="7" id="KW-1015">Disulfide bond</keyword>
<feature type="chain" id="PRO_5014090221" evidence="11">
    <location>
        <begin position="22"/>
        <end position="654"/>
    </location>
</feature>
<feature type="transmembrane region" description="Helical" evidence="10">
    <location>
        <begin position="335"/>
        <end position="360"/>
    </location>
</feature>
<gene>
    <name evidence="13" type="primary">LOC100175475</name>
</gene>
<dbReference type="HOGENOM" id="CLU_419155_0_0_1"/>
<dbReference type="PANTHER" id="PTHR23277">
    <property type="entry name" value="NECTIN-RELATED"/>
    <property type="match status" value="1"/>
</dbReference>
<evidence type="ECO:0000313" key="14">
    <source>
        <dbReference type="Proteomes" id="UP000008144"/>
    </source>
</evidence>
<keyword evidence="14" id="KW-1185">Reference proteome</keyword>
<evidence type="ECO:0000256" key="8">
    <source>
        <dbReference type="ARBA" id="ARBA00023180"/>
    </source>
</evidence>
<sequence length="654" mass="74498">MWKFLIFQLFLVSLFLEQGLCGRQQQIQEVRNVIATQSISLPCAVPGADKFLKWKFKANKTDSIEIDAAQVYPGSITSIFNQFNLPPGRSSLAGGSLVITEVGVRDEGLYWCEISGVGQPTVYSDKIPVHVWVTPQNPQIVGIGNGTVLEYTETAVARCSSKAGKPEASLVWMNGSVVIPNIAQPVVSKNAFTDDLFDISLDLILSYPTRFDHGRNFQCVIDHPAYSEPKSINHSVNVLYHPVNARIWANNTSKYVYCEADGYPTPTYSWVIPGNVDGIVGPELYMTDLFLLPGNEYFQCTADNGIPDPLVVRVTVDNLLYPYGKPVPQFLGLDWFYWLAIGGGILILIIVVIVIIVYCCKKKKAKKLGKGKPSSSAKYSKPSINPSNTRHSQPSLLEFDSMRTPDGRESSRAPSEVGTKKSMPRSYSLEHLVEEKYGEPRSSVQIVPNNRMSYGNHYDDTSLNRHASREEIDKVADHIEVLNKSWDHLARSKEHLDRSREELRVELPPRYQSHDDLHHPHHRSNERLADQDNYPYMDDTLDNRYNDENGYQGNSDNYNQRQNYDDQDGYQGNGYDDQTYNQQTDYRDNRNGGYRDSRDAGYDRNGGYRDDRDYNQQNDQSQYYDRNNSYDDNEFDDDQSYNYDRRGYQPSNLI</sequence>
<reference evidence="13" key="4">
    <citation type="submission" date="2025-09" db="UniProtKB">
        <authorList>
            <consortium name="Ensembl"/>
        </authorList>
    </citation>
    <scope>IDENTIFICATION</scope>
</reference>
<evidence type="ECO:0000256" key="2">
    <source>
        <dbReference type="ARBA" id="ARBA00007810"/>
    </source>
</evidence>
<accession>F6UE95</accession>
<evidence type="ECO:0000259" key="12">
    <source>
        <dbReference type="PROSITE" id="PS50835"/>
    </source>
</evidence>
<keyword evidence="10" id="KW-1133">Transmembrane helix</keyword>
<reference evidence="13" key="2">
    <citation type="journal article" date="2008" name="Genome Biol.">
        <title>Improved genome assembly and evidence-based global gene model set for the chordate Ciona intestinalis: new insight into intron and operon populations.</title>
        <authorList>
            <person name="Satou Y."/>
            <person name="Mineta K."/>
            <person name="Ogasawara M."/>
            <person name="Sasakura Y."/>
            <person name="Shoguchi E."/>
            <person name="Ueno K."/>
            <person name="Yamada L."/>
            <person name="Matsumoto J."/>
            <person name="Wasserscheid J."/>
            <person name="Dewar K."/>
            <person name="Wiley G.B."/>
            <person name="Macmil S.L."/>
            <person name="Roe B.A."/>
            <person name="Zeller R.W."/>
            <person name="Hastings K.E."/>
            <person name="Lemaire P."/>
            <person name="Lindquist E."/>
            <person name="Endo T."/>
            <person name="Hotta K."/>
            <person name="Inaba K."/>
        </authorList>
    </citation>
    <scope>NUCLEOTIDE SEQUENCE [LARGE SCALE GENOMIC DNA]</scope>
    <source>
        <strain evidence="13">wild type</strain>
    </source>
</reference>
<evidence type="ECO:0000256" key="4">
    <source>
        <dbReference type="ARBA" id="ARBA00022737"/>
    </source>
</evidence>
<dbReference type="RefSeq" id="XP_018667056.1">
    <property type="nucleotide sequence ID" value="XM_018811511.2"/>
</dbReference>
<reference evidence="13" key="3">
    <citation type="submission" date="2025-08" db="UniProtKB">
        <authorList>
            <consortium name="Ensembl"/>
        </authorList>
    </citation>
    <scope>IDENTIFICATION</scope>
</reference>
<feature type="compositionally biased region" description="Basic and acidic residues" evidence="9">
    <location>
        <begin position="511"/>
        <end position="530"/>
    </location>
</feature>
<dbReference type="GO" id="GO:0005912">
    <property type="term" value="C:adherens junction"/>
    <property type="evidence" value="ECO:0000318"/>
    <property type="project" value="GO_Central"/>
</dbReference>
<dbReference type="GO" id="GO:0007156">
    <property type="term" value="P:homophilic cell adhesion via plasma membrane adhesion molecules"/>
    <property type="evidence" value="ECO:0000318"/>
    <property type="project" value="GO_Central"/>
</dbReference>
<dbReference type="InterPro" id="IPR013162">
    <property type="entry name" value="CD80_C2-set"/>
</dbReference>
<keyword evidence="5" id="KW-0130">Cell adhesion</keyword>
<dbReference type="EMBL" id="EAAA01002028">
    <property type="status" value="NOT_ANNOTATED_CDS"/>
    <property type="molecule type" value="Genomic_DNA"/>
</dbReference>
<keyword evidence="4" id="KW-0677">Repeat</keyword>
<feature type="compositionally biased region" description="Basic and acidic residues" evidence="9">
    <location>
        <begin position="400"/>
        <end position="411"/>
    </location>
</feature>
<comment type="similarity">
    <text evidence="2">Belongs to the nectin family.</text>
</comment>
<dbReference type="SMART" id="SM00409">
    <property type="entry name" value="IG"/>
    <property type="match status" value="1"/>
</dbReference>
<keyword evidence="8" id="KW-0325">Glycoprotein</keyword>
<evidence type="ECO:0000256" key="11">
    <source>
        <dbReference type="SAM" id="SignalP"/>
    </source>
</evidence>
<dbReference type="InterPro" id="IPR007110">
    <property type="entry name" value="Ig-like_dom"/>
</dbReference>
<keyword evidence="3 11" id="KW-0732">Signal</keyword>
<dbReference type="GO" id="GO:0007157">
    <property type="term" value="P:heterophilic cell-cell adhesion via plasma membrane cell adhesion molecules"/>
    <property type="evidence" value="ECO:0000318"/>
    <property type="project" value="GO_Central"/>
</dbReference>
<dbReference type="Pfam" id="PF08205">
    <property type="entry name" value="C2-set_2"/>
    <property type="match status" value="1"/>
</dbReference>
<feature type="compositionally biased region" description="Low complexity" evidence="9">
    <location>
        <begin position="615"/>
        <end position="627"/>
    </location>
</feature>
<evidence type="ECO:0000256" key="7">
    <source>
        <dbReference type="ARBA" id="ARBA00023157"/>
    </source>
</evidence>
<dbReference type="GO" id="GO:0098631">
    <property type="term" value="F:cell adhesion mediator activity"/>
    <property type="evidence" value="ECO:0000318"/>
    <property type="project" value="GO_Central"/>
</dbReference>
<dbReference type="SUPFAM" id="SSF48726">
    <property type="entry name" value="Immunoglobulin"/>
    <property type="match status" value="2"/>
</dbReference>
<feature type="region of interest" description="Disordered" evidence="9">
    <location>
        <begin position="367"/>
        <end position="425"/>
    </location>
</feature>
<evidence type="ECO:0000256" key="5">
    <source>
        <dbReference type="ARBA" id="ARBA00022889"/>
    </source>
</evidence>
<dbReference type="Ensembl" id="ENSCINT00000024943.2">
    <property type="protein sequence ID" value="ENSCINP00000024697.2"/>
    <property type="gene ID" value="ENSCING00000008824.3"/>
</dbReference>
<feature type="compositionally biased region" description="Low complexity" evidence="9">
    <location>
        <begin position="569"/>
        <end position="578"/>
    </location>
</feature>
<feature type="domain" description="Ig-like" evidence="12">
    <location>
        <begin position="138"/>
        <end position="233"/>
    </location>
</feature>
<dbReference type="Proteomes" id="UP000008144">
    <property type="component" value="Chromosome 4"/>
</dbReference>